<name>A0A6J4JRX6_9CYAN</name>
<evidence type="ECO:0000313" key="1">
    <source>
        <dbReference type="EMBL" id="CAA9285931.1"/>
    </source>
</evidence>
<sequence length="48" mass="5317">MDSNQIVSLQKPPLSASLCTLLELKTAVTVDALRQESFLWSGRDLPML</sequence>
<dbReference type="AlphaFoldDB" id="A0A6J4JRX6"/>
<gene>
    <name evidence="1" type="ORF">AVDCRST_MAG92-3948</name>
</gene>
<protein>
    <submittedName>
        <fullName evidence="1">Uncharacterized protein</fullName>
    </submittedName>
</protein>
<organism evidence="1">
    <name type="scientific">uncultured Coleofasciculus sp</name>
    <dbReference type="NCBI Taxonomy" id="1267456"/>
    <lineage>
        <taxon>Bacteria</taxon>
        <taxon>Bacillati</taxon>
        <taxon>Cyanobacteriota</taxon>
        <taxon>Cyanophyceae</taxon>
        <taxon>Coleofasciculales</taxon>
        <taxon>Coleofasciculaceae</taxon>
        <taxon>Coleofasciculus</taxon>
        <taxon>environmental samples</taxon>
    </lineage>
</organism>
<accession>A0A6J4JRX6</accession>
<proteinExistence type="predicted"/>
<dbReference type="EMBL" id="CADCTM010000678">
    <property type="protein sequence ID" value="CAA9285931.1"/>
    <property type="molecule type" value="Genomic_DNA"/>
</dbReference>
<reference evidence="1" key="1">
    <citation type="submission" date="2020-02" db="EMBL/GenBank/DDBJ databases">
        <authorList>
            <person name="Meier V. D."/>
        </authorList>
    </citation>
    <scope>NUCLEOTIDE SEQUENCE</scope>
    <source>
        <strain evidence="1">AVDCRST_MAG92</strain>
    </source>
</reference>